<evidence type="ECO:0000256" key="2">
    <source>
        <dbReference type="ARBA" id="ARBA00006739"/>
    </source>
</evidence>
<dbReference type="RefSeq" id="WP_013274072.1">
    <property type="nucleotide sequence ID" value="NC_014376.1"/>
</dbReference>
<evidence type="ECO:0000313" key="6">
    <source>
        <dbReference type="EMBL" id="ADL06006.1"/>
    </source>
</evidence>
<dbReference type="SUPFAM" id="SSF53448">
    <property type="entry name" value="Nucleotide-diphospho-sugar transferases"/>
    <property type="match status" value="1"/>
</dbReference>
<comment type="pathway">
    <text evidence="1">Cell wall biogenesis; cell wall polysaccharide biosynthesis.</text>
</comment>
<evidence type="ECO:0000256" key="4">
    <source>
        <dbReference type="ARBA" id="ARBA00022679"/>
    </source>
</evidence>
<dbReference type="SUPFAM" id="SSF53335">
    <property type="entry name" value="S-adenosyl-L-methionine-dependent methyltransferases"/>
    <property type="match status" value="1"/>
</dbReference>
<organism evidence="6 7">
    <name type="scientific">Lacrimispora saccharolytica (strain ATCC 35040 / DSM 2544 / NRCC 2533 / WM1)</name>
    <name type="common">Clostridium saccharolyticum</name>
    <dbReference type="NCBI Taxonomy" id="610130"/>
    <lineage>
        <taxon>Bacteria</taxon>
        <taxon>Bacillati</taxon>
        <taxon>Bacillota</taxon>
        <taxon>Clostridia</taxon>
        <taxon>Lachnospirales</taxon>
        <taxon>Lachnospiraceae</taxon>
        <taxon>Lacrimispora</taxon>
    </lineage>
</organism>
<dbReference type="InterPro" id="IPR001173">
    <property type="entry name" value="Glyco_trans_2-like"/>
</dbReference>
<dbReference type="AlphaFoldDB" id="D9RA34"/>
<keyword evidence="3" id="KW-0328">Glycosyltransferase</keyword>
<name>D9RA34_LACSW</name>
<dbReference type="PANTHER" id="PTHR43179:SF12">
    <property type="entry name" value="GALACTOFURANOSYLTRANSFERASE GLFT2"/>
    <property type="match status" value="1"/>
</dbReference>
<gene>
    <name evidence="6" type="ordered locus">Closa_3480</name>
</gene>
<evidence type="ECO:0000256" key="1">
    <source>
        <dbReference type="ARBA" id="ARBA00004776"/>
    </source>
</evidence>
<dbReference type="HOGENOM" id="CLU_023845_1_0_9"/>
<sequence length="504" mass="58844">MTENLITYIDNTQNTIKLSGDTLFEARKSMSDIHYQVNKSYVSIMVIAYNRLEKTKRCIESIIENTIDIDYELVLIDNGSTDGTMDYLKGIKYENKKIISINKNAGLPFALTINSIIELGKYFILVPNDVIVTPNWLKNMLLCAQSDDKIGMVCATSSNVSNFQEVKMDFVDYNDMMEKARNYNQSDPSKWQERLRLITILTLLKKEAILAVGYPFFDCGFYHDFGDDDLSFRIRRAGYKAVLAGDVWIYHDHDYRNFEDKKEEDYLHALEVGSKNFQEKYHSIDAWEDVNNYLLDTTDFIRKTREKKNIKILGIDVKCGTPILDIKNKIRKFGRYDAKLSAFTQDARYQTDLKTICEDIVVCDRQEFLRDNLPENFYDYIVMGHPVNMYNEPQKILNDVFCLAKKGAQIIIPLYNTFSLYEYLNILGDRSIYNTSLAYNISMEFMKTMLEKHCQIDGITMKQYKLSASDIAYIRNSVEKNKLTNECLQRLMTEIFWFVITKNY</sequence>
<protein>
    <submittedName>
        <fullName evidence="6">Glycosyl transferase family 2</fullName>
    </submittedName>
</protein>
<dbReference type="PANTHER" id="PTHR43179">
    <property type="entry name" value="RHAMNOSYLTRANSFERASE WBBL"/>
    <property type="match status" value="1"/>
</dbReference>
<dbReference type="Pfam" id="PF00535">
    <property type="entry name" value="Glycos_transf_2"/>
    <property type="match status" value="1"/>
</dbReference>
<evidence type="ECO:0000256" key="3">
    <source>
        <dbReference type="ARBA" id="ARBA00022676"/>
    </source>
</evidence>
<dbReference type="GO" id="GO:0016757">
    <property type="term" value="F:glycosyltransferase activity"/>
    <property type="evidence" value="ECO:0007669"/>
    <property type="project" value="UniProtKB-KW"/>
</dbReference>
<dbReference type="STRING" id="610130.Closa_3480"/>
<feature type="domain" description="Glycosyltransferase 2-like" evidence="5">
    <location>
        <begin position="43"/>
        <end position="167"/>
    </location>
</feature>
<evidence type="ECO:0000313" key="7">
    <source>
        <dbReference type="Proteomes" id="UP000001662"/>
    </source>
</evidence>
<dbReference type="Gene3D" id="3.90.550.10">
    <property type="entry name" value="Spore Coat Polysaccharide Biosynthesis Protein SpsA, Chain A"/>
    <property type="match status" value="1"/>
</dbReference>
<accession>D9RA34</accession>
<keyword evidence="7" id="KW-1185">Reference proteome</keyword>
<dbReference type="EMBL" id="CP002109">
    <property type="protein sequence ID" value="ADL06006.1"/>
    <property type="molecule type" value="Genomic_DNA"/>
</dbReference>
<dbReference type="InterPro" id="IPR029044">
    <property type="entry name" value="Nucleotide-diphossugar_trans"/>
</dbReference>
<dbReference type="OrthoDB" id="9771846at2"/>
<dbReference type="PaxDb" id="610130-Closa_3480"/>
<comment type="similarity">
    <text evidence="2">Belongs to the glycosyltransferase 2 family.</text>
</comment>
<evidence type="ECO:0000259" key="5">
    <source>
        <dbReference type="Pfam" id="PF00535"/>
    </source>
</evidence>
<dbReference type="eggNOG" id="COG1216">
    <property type="taxonomic scope" value="Bacteria"/>
</dbReference>
<dbReference type="KEGG" id="csh:Closa_3480"/>
<proteinExistence type="inferred from homology"/>
<keyword evidence="4 6" id="KW-0808">Transferase</keyword>
<dbReference type="CAZy" id="GT2">
    <property type="family name" value="Glycosyltransferase Family 2"/>
</dbReference>
<dbReference type="InterPro" id="IPR029063">
    <property type="entry name" value="SAM-dependent_MTases_sf"/>
</dbReference>
<dbReference type="Proteomes" id="UP000001662">
    <property type="component" value="Chromosome"/>
</dbReference>
<reference evidence="6" key="1">
    <citation type="submission" date="2010-07" db="EMBL/GenBank/DDBJ databases">
        <title>Complete sequence of Clostridium saccharolyticum WM1.</title>
        <authorList>
            <consortium name="US DOE Joint Genome Institute"/>
            <person name="Lucas S."/>
            <person name="Copeland A."/>
            <person name="Lapidus A."/>
            <person name="Cheng J.-F."/>
            <person name="Bruce D."/>
            <person name="Goodwin L."/>
            <person name="Pitluck S."/>
            <person name="Chertkov O."/>
            <person name="Detter J.C."/>
            <person name="Han C."/>
            <person name="Tapia R."/>
            <person name="Land M."/>
            <person name="Hauser L."/>
            <person name="Chang Y.-J."/>
            <person name="Jeffries C."/>
            <person name="Kyrpides N."/>
            <person name="Ivanova N."/>
            <person name="Mikhailova N."/>
            <person name="Mouttaki H."/>
            <person name="Lin L."/>
            <person name="Zhou J."/>
            <person name="Hemme C.L."/>
            <person name="Woyke T."/>
        </authorList>
    </citation>
    <scope>NUCLEOTIDE SEQUENCE [LARGE SCALE GENOMIC DNA]</scope>
    <source>
        <strain evidence="6">WM1</strain>
    </source>
</reference>